<evidence type="ECO:0000313" key="1">
    <source>
        <dbReference type="EMBL" id="KAG5643491.1"/>
    </source>
</evidence>
<sequence>MRQYIGTLDREDHLRVPADNSLSIAEGSTPPPRSLTAPEGDLTSLESDNIPTALSWQASTSQTGVAIPNREDSGVELEVHHSVDSLLPQTQVPPALEANGRGPSSPSWVVPETWKSVTSLTVKRLIVPKMFIAILKECPELQNLSVHLRPPISSEELDDEIDVLEITRVEKLEMLSILTSAEPHPIFQYLRLPNLKSLSLAWDRLGQDLWACPDGLKIDKLLEESLEFNSMSLSNTFPPEEELLAILGKHGKKFKELFVRADSTPGFLALSLERLVTRKTLSALSHGGRLRTLDLSYASAEAASAPWQLAISFANTTVEQAETEEVHKML</sequence>
<comment type="caution">
    <text evidence="1">The sequence shown here is derived from an EMBL/GenBank/DDBJ whole genome shotgun (WGS) entry which is preliminary data.</text>
</comment>
<dbReference type="EMBL" id="JABCKV010000109">
    <property type="protein sequence ID" value="KAG5643491.1"/>
    <property type="molecule type" value="Genomic_DNA"/>
</dbReference>
<keyword evidence="2" id="KW-1185">Reference proteome</keyword>
<organism evidence="1 2">
    <name type="scientific">Asterophora parasitica</name>
    <dbReference type="NCBI Taxonomy" id="117018"/>
    <lineage>
        <taxon>Eukaryota</taxon>
        <taxon>Fungi</taxon>
        <taxon>Dikarya</taxon>
        <taxon>Basidiomycota</taxon>
        <taxon>Agaricomycotina</taxon>
        <taxon>Agaricomycetes</taxon>
        <taxon>Agaricomycetidae</taxon>
        <taxon>Agaricales</taxon>
        <taxon>Tricholomatineae</taxon>
        <taxon>Lyophyllaceae</taxon>
        <taxon>Asterophora</taxon>
    </lineage>
</organism>
<proteinExistence type="predicted"/>
<gene>
    <name evidence="1" type="ORF">DXG03_000732</name>
</gene>
<name>A0A9P7G5J4_9AGAR</name>
<dbReference type="Proteomes" id="UP000775547">
    <property type="component" value="Unassembled WGS sequence"/>
</dbReference>
<reference evidence="1" key="1">
    <citation type="submission" date="2020-07" db="EMBL/GenBank/DDBJ databases">
        <authorList>
            <person name="Nieuwenhuis M."/>
            <person name="Van De Peppel L.J.J."/>
        </authorList>
    </citation>
    <scope>NUCLEOTIDE SEQUENCE</scope>
    <source>
        <strain evidence="1">AP01</strain>
        <tissue evidence="1">Mycelium</tissue>
    </source>
</reference>
<reference evidence="1" key="2">
    <citation type="submission" date="2021-10" db="EMBL/GenBank/DDBJ databases">
        <title>Phylogenomics reveals ancestral predisposition of the termite-cultivated fungus Termitomyces towards a domesticated lifestyle.</title>
        <authorList>
            <person name="Auxier B."/>
            <person name="Grum-Grzhimaylo A."/>
            <person name="Cardenas M.E."/>
            <person name="Lodge J.D."/>
            <person name="Laessoe T."/>
            <person name="Pedersen O."/>
            <person name="Smith M.E."/>
            <person name="Kuyper T.W."/>
            <person name="Franco-Molano E.A."/>
            <person name="Baroni T.J."/>
            <person name="Aanen D.K."/>
        </authorList>
    </citation>
    <scope>NUCLEOTIDE SEQUENCE</scope>
    <source>
        <strain evidence="1">AP01</strain>
        <tissue evidence="1">Mycelium</tissue>
    </source>
</reference>
<dbReference type="AlphaFoldDB" id="A0A9P7G5J4"/>
<protein>
    <submittedName>
        <fullName evidence="1">Uncharacterized protein</fullName>
    </submittedName>
</protein>
<dbReference type="InterPro" id="IPR032675">
    <property type="entry name" value="LRR_dom_sf"/>
</dbReference>
<accession>A0A9P7G5J4</accession>
<dbReference type="Gene3D" id="3.80.10.10">
    <property type="entry name" value="Ribonuclease Inhibitor"/>
    <property type="match status" value="1"/>
</dbReference>
<dbReference type="OrthoDB" id="3068475at2759"/>
<evidence type="ECO:0000313" key="2">
    <source>
        <dbReference type="Proteomes" id="UP000775547"/>
    </source>
</evidence>